<dbReference type="InterPro" id="IPR036097">
    <property type="entry name" value="HisK_dim/P_sf"/>
</dbReference>
<proteinExistence type="predicted"/>
<accession>A0A1G2MC38</accession>
<dbReference type="PRINTS" id="PR00344">
    <property type="entry name" value="BCTRLSENSOR"/>
</dbReference>
<dbReference type="InterPro" id="IPR004358">
    <property type="entry name" value="Sig_transdc_His_kin-like_C"/>
</dbReference>
<feature type="transmembrane region" description="Helical" evidence="7">
    <location>
        <begin position="43"/>
        <end position="62"/>
    </location>
</feature>
<evidence type="ECO:0000256" key="3">
    <source>
        <dbReference type="ARBA" id="ARBA00022553"/>
    </source>
</evidence>
<dbReference type="PROSITE" id="PS50109">
    <property type="entry name" value="HIS_KIN"/>
    <property type="match status" value="1"/>
</dbReference>
<dbReference type="SUPFAM" id="SSF55874">
    <property type="entry name" value="ATPase domain of HSP90 chaperone/DNA topoisomerase II/histidine kinase"/>
    <property type="match status" value="1"/>
</dbReference>
<reference evidence="9 10" key="1">
    <citation type="journal article" date="2016" name="Nat. Commun.">
        <title>Thousands of microbial genomes shed light on interconnected biogeochemical processes in an aquifer system.</title>
        <authorList>
            <person name="Anantharaman K."/>
            <person name="Brown C.T."/>
            <person name="Hug L.A."/>
            <person name="Sharon I."/>
            <person name="Castelle C.J."/>
            <person name="Probst A.J."/>
            <person name="Thomas B.C."/>
            <person name="Singh A."/>
            <person name="Wilkins M.J."/>
            <person name="Karaoz U."/>
            <person name="Brodie E.L."/>
            <person name="Williams K.H."/>
            <person name="Hubbard S.S."/>
            <person name="Banfield J.F."/>
        </authorList>
    </citation>
    <scope>NUCLEOTIDE SEQUENCE [LARGE SCALE GENOMIC DNA]</scope>
</reference>
<keyword evidence="5" id="KW-0418">Kinase</keyword>
<evidence type="ECO:0000259" key="8">
    <source>
        <dbReference type="PROSITE" id="PS50109"/>
    </source>
</evidence>
<keyword evidence="7" id="KW-0472">Membrane</keyword>
<dbReference type="InterPro" id="IPR003661">
    <property type="entry name" value="HisK_dim/P_dom"/>
</dbReference>
<dbReference type="CDD" id="cd00075">
    <property type="entry name" value="HATPase"/>
    <property type="match status" value="1"/>
</dbReference>
<dbReference type="GO" id="GO:0004721">
    <property type="term" value="F:phosphoprotein phosphatase activity"/>
    <property type="evidence" value="ECO:0007669"/>
    <property type="project" value="TreeGrafter"/>
</dbReference>
<dbReference type="InterPro" id="IPR005467">
    <property type="entry name" value="His_kinase_dom"/>
</dbReference>
<dbReference type="InterPro" id="IPR036890">
    <property type="entry name" value="HATPase_C_sf"/>
</dbReference>
<evidence type="ECO:0000256" key="6">
    <source>
        <dbReference type="ARBA" id="ARBA00023012"/>
    </source>
</evidence>
<dbReference type="Pfam" id="PF00512">
    <property type="entry name" value="HisKA"/>
    <property type="match status" value="1"/>
</dbReference>
<keyword evidence="7" id="KW-0812">Transmembrane</keyword>
<dbReference type="PANTHER" id="PTHR45453">
    <property type="entry name" value="PHOSPHATE REGULON SENSOR PROTEIN PHOR"/>
    <property type="match status" value="1"/>
</dbReference>
<keyword evidence="7" id="KW-1133">Transmembrane helix</keyword>
<dbReference type="Gene3D" id="3.30.565.10">
    <property type="entry name" value="Histidine kinase-like ATPase, C-terminal domain"/>
    <property type="match status" value="1"/>
</dbReference>
<feature type="transmembrane region" description="Helical" evidence="7">
    <location>
        <begin position="179"/>
        <end position="200"/>
    </location>
</feature>
<keyword evidence="4" id="KW-0808">Transferase</keyword>
<evidence type="ECO:0000313" key="10">
    <source>
        <dbReference type="Proteomes" id="UP000178121"/>
    </source>
</evidence>
<dbReference type="EMBL" id="MHRI01000008">
    <property type="protein sequence ID" value="OHA21466.1"/>
    <property type="molecule type" value="Genomic_DNA"/>
</dbReference>
<feature type="transmembrane region" description="Helical" evidence="7">
    <location>
        <begin position="144"/>
        <end position="167"/>
    </location>
</feature>
<evidence type="ECO:0000313" key="9">
    <source>
        <dbReference type="EMBL" id="OHA21466.1"/>
    </source>
</evidence>
<dbReference type="GO" id="GO:0000155">
    <property type="term" value="F:phosphorelay sensor kinase activity"/>
    <property type="evidence" value="ECO:0007669"/>
    <property type="project" value="InterPro"/>
</dbReference>
<feature type="transmembrane region" description="Helical" evidence="7">
    <location>
        <begin position="74"/>
        <end position="93"/>
    </location>
</feature>
<evidence type="ECO:0000256" key="1">
    <source>
        <dbReference type="ARBA" id="ARBA00000085"/>
    </source>
</evidence>
<dbReference type="InterPro" id="IPR003594">
    <property type="entry name" value="HATPase_dom"/>
</dbReference>
<dbReference type="CDD" id="cd00082">
    <property type="entry name" value="HisKA"/>
    <property type="match status" value="1"/>
</dbReference>
<evidence type="ECO:0000256" key="7">
    <source>
        <dbReference type="SAM" id="Phobius"/>
    </source>
</evidence>
<dbReference type="SUPFAM" id="SSF47384">
    <property type="entry name" value="Homodimeric domain of signal transducing histidine kinase"/>
    <property type="match status" value="1"/>
</dbReference>
<feature type="transmembrane region" description="Helical" evidence="7">
    <location>
        <begin position="13"/>
        <end position="31"/>
    </location>
</feature>
<comment type="catalytic activity">
    <reaction evidence="1">
        <text>ATP + protein L-histidine = ADP + protein N-phospho-L-histidine.</text>
        <dbReference type="EC" id="2.7.13.3"/>
    </reaction>
</comment>
<dbReference type="GO" id="GO:0016036">
    <property type="term" value="P:cellular response to phosphate starvation"/>
    <property type="evidence" value="ECO:0007669"/>
    <property type="project" value="TreeGrafter"/>
</dbReference>
<keyword evidence="3" id="KW-0597">Phosphoprotein</keyword>
<evidence type="ECO:0000256" key="4">
    <source>
        <dbReference type="ARBA" id="ARBA00022679"/>
    </source>
</evidence>
<dbReference type="PANTHER" id="PTHR45453:SF1">
    <property type="entry name" value="PHOSPHATE REGULON SENSOR PROTEIN PHOR"/>
    <property type="match status" value="1"/>
</dbReference>
<feature type="domain" description="Histidine kinase" evidence="8">
    <location>
        <begin position="305"/>
        <end position="520"/>
    </location>
</feature>
<feature type="transmembrane region" description="Helical" evidence="7">
    <location>
        <begin position="105"/>
        <end position="124"/>
    </location>
</feature>
<name>A0A1G2MC38_9BACT</name>
<evidence type="ECO:0000256" key="5">
    <source>
        <dbReference type="ARBA" id="ARBA00022777"/>
    </source>
</evidence>
<organism evidence="9 10">
    <name type="scientific">Candidatus Taylorbacteria bacterium RIFCSPHIGHO2_01_FULL_51_15</name>
    <dbReference type="NCBI Taxonomy" id="1802304"/>
    <lineage>
        <taxon>Bacteria</taxon>
        <taxon>Candidatus Tayloriibacteriota</taxon>
    </lineage>
</organism>
<dbReference type="SMART" id="SM00387">
    <property type="entry name" value="HATPase_c"/>
    <property type="match status" value="1"/>
</dbReference>
<feature type="transmembrane region" description="Helical" evidence="7">
    <location>
        <begin position="268"/>
        <end position="289"/>
    </location>
</feature>
<dbReference type="EC" id="2.7.13.3" evidence="2"/>
<dbReference type="FunFam" id="3.30.565.10:FF:000006">
    <property type="entry name" value="Sensor histidine kinase WalK"/>
    <property type="match status" value="1"/>
</dbReference>
<sequence>MLTLDPKLVITDIGFALSILVTLFLGVLVFYQSPKKTVNRIFALFSITTALFFISHIVGINISDPELSRNVLMLNMSTILNAILTAHWIVALVGRDQAQRKVLAVFYAIAFALIGFYLVAPQTFLLPSKPVLYFPNYYVQGEYYYLGDIFFYSVFLYFMYHAIAGYFKADAILKKRIRYVLTGIIGTYLVSITLALPLYGYEVDPFIASTGGLFLILIAYGLIKEELWDIHVIAKQALGYGLAITGVGLFLAALNFLNAYIAGQIPTFPLWLFPLVSAALTIFIARLVWGKLKQSDEIKYEFITVVTHTFRTPLTELKWALDNMRAETNPLKFRQFLTGIEAATRRLSELTEVLISASKSEGWNYEYHRVPVDIKKMLEELKDMNTAEARLKHLSLPLSSEDGLLGLVDKHKTVYAIQAVLQNAITYTKDRGTIAIHAQALPKKIRISIQDTGIGIRKEHLRHIFKKFYRTQEARKTDTEGLGIGLFVAKNIIEKQGGRMWADSEGLGKGSTFFIELPSA</sequence>
<feature type="transmembrane region" description="Helical" evidence="7">
    <location>
        <begin position="206"/>
        <end position="223"/>
    </location>
</feature>
<gene>
    <name evidence="9" type="ORF">A2849_03335</name>
</gene>
<dbReference type="Proteomes" id="UP000178121">
    <property type="component" value="Unassembled WGS sequence"/>
</dbReference>
<dbReference type="InterPro" id="IPR050351">
    <property type="entry name" value="BphY/WalK/GraS-like"/>
</dbReference>
<comment type="caution">
    <text evidence="9">The sequence shown here is derived from an EMBL/GenBank/DDBJ whole genome shotgun (WGS) entry which is preliminary data.</text>
</comment>
<dbReference type="Pfam" id="PF02518">
    <property type="entry name" value="HATPase_c"/>
    <property type="match status" value="1"/>
</dbReference>
<protein>
    <recommendedName>
        <fullName evidence="2">histidine kinase</fullName>
        <ecNumber evidence="2">2.7.13.3</ecNumber>
    </recommendedName>
</protein>
<feature type="transmembrane region" description="Helical" evidence="7">
    <location>
        <begin position="237"/>
        <end position="262"/>
    </location>
</feature>
<evidence type="ECO:0000256" key="2">
    <source>
        <dbReference type="ARBA" id="ARBA00012438"/>
    </source>
</evidence>
<dbReference type="Gene3D" id="1.10.287.130">
    <property type="match status" value="1"/>
</dbReference>
<keyword evidence="6" id="KW-0902">Two-component regulatory system</keyword>
<dbReference type="AlphaFoldDB" id="A0A1G2MC38"/>
<dbReference type="GO" id="GO:0005886">
    <property type="term" value="C:plasma membrane"/>
    <property type="evidence" value="ECO:0007669"/>
    <property type="project" value="TreeGrafter"/>
</dbReference>